<evidence type="ECO:0000256" key="3">
    <source>
        <dbReference type="ARBA" id="ARBA00022840"/>
    </source>
</evidence>
<evidence type="ECO:0000256" key="1">
    <source>
        <dbReference type="ARBA" id="ARBA00022598"/>
    </source>
</evidence>
<accession>A0A6J7KW99</accession>
<evidence type="ECO:0000313" key="4">
    <source>
        <dbReference type="EMBL" id="CAB4959881.1"/>
    </source>
</evidence>
<keyword evidence="1" id="KW-0436">Ligase</keyword>
<dbReference type="Pfam" id="PF04107">
    <property type="entry name" value="GCS2"/>
    <property type="match status" value="1"/>
</dbReference>
<keyword evidence="2" id="KW-0547">Nucleotide-binding</keyword>
<dbReference type="InterPro" id="IPR006336">
    <property type="entry name" value="GCS2"/>
</dbReference>
<keyword evidence="3" id="KW-0067">ATP-binding</keyword>
<dbReference type="AlphaFoldDB" id="A0A6J7KW99"/>
<evidence type="ECO:0000256" key="2">
    <source>
        <dbReference type="ARBA" id="ARBA00022741"/>
    </source>
</evidence>
<dbReference type="GO" id="GO:0004357">
    <property type="term" value="F:glutamate-cysteine ligase activity"/>
    <property type="evidence" value="ECO:0007669"/>
    <property type="project" value="InterPro"/>
</dbReference>
<dbReference type="NCBIfam" id="TIGR02050">
    <property type="entry name" value="gshA_cyan_rel"/>
    <property type="match status" value="1"/>
</dbReference>
<gene>
    <name evidence="4" type="ORF">UFOPK3564_03991</name>
</gene>
<sequence>MEHAFREAPGRTPFSIGVEEELMIVDPQDGHDLVNAVERLLGDAPVGEVKPELMESVLEIATEPCADTTAAGEQLRTLRAHVAGRAAEHGLAIASAGTHPYARWEDQRIAARDRYRDLVRELRFVARQELLFGLHVHVGLDDPDQAIHVADGMRVHLPILLALSANSPFWRGDRTGLMSTRTSIFRAFPRVGVPTAYGSWERYERETEFMIRSGVMSDPTYVWHDVRPHPTFGTIEVRVCDGQTRVEHTLALTALIQAMVHELASHHDEGKPLGDVPWQILDENKYLAAIHGLHGELVDLPSSDRVRTTDLARRLIDRLREHAQQLGSESDFDGLEDLLARGTGGDRQVLVFDANSDLEEVMAEMTGLTVDG</sequence>
<dbReference type="HAMAP" id="MF_01609">
    <property type="entry name" value="Glu_cys_ligase_2"/>
    <property type="match status" value="1"/>
</dbReference>
<dbReference type="PANTHER" id="PTHR36510">
    <property type="entry name" value="GLUTAMATE--CYSTEINE LIGASE 2-RELATED"/>
    <property type="match status" value="1"/>
</dbReference>
<dbReference type="GO" id="GO:0042398">
    <property type="term" value="P:modified amino acid biosynthetic process"/>
    <property type="evidence" value="ECO:0007669"/>
    <property type="project" value="InterPro"/>
</dbReference>
<dbReference type="GO" id="GO:0005524">
    <property type="term" value="F:ATP binding"/>
    <property type="evidence" value="ECO:0007669"/>
    <property type="project" value="UniProtKB-KW"/>
</dbReference>
<dbReference type="PANTHER" id="PTHR36510:SF1">
    <property type="entry name" value="GLUTAMATE--CYSTEINE LIGASE 2-RELATED"/>
    <property type="match status" value="1"/>
</dbReference>
<dbReference type="Gene3D" id="3.30.590.20">
    <property type="match status" value="1"/>
</dbReference>
<dbReference type="InterPro" id="IPR050141">
    <property type="entry name" value="GCL_type2/YbdK_subfam"/>
</dbReference>
<reference evidence="4" key="1">
    <citation type="submission" date="2020-05" db="EMBL/GenBank/DDBJ databases">
        <authorList>
            <person name="Chiriac C."/>
            <person name="Salcher M."/>
            <person name="Ghai R."/>
            <person name="Kavagutti S V."/>
        </authorList>
    </citation>
    <scope>NUCLEOTIDE SEQUENCE</scope>
</reference>
<organism evidence="4">
    <name type="scientific">freshwater metagenome</name>
    <dbReference type="NCBI Taxonomy" id="449393"/>
    <lineage>
        <taxon>unclassified sequences</taxon>
        <taxon>metagenomes</taxon>
        <taxon>ecological metagenomes</taxon>
    </lineage>
</organism>
<proteinExistence type="inferred from homology"/>
<name>A0A6J7KW99_9ZZZZ</name>
<dbReference type="SUPFAM" id="SSF55931">
    <property type="entry name" value="Glutamine synthetase/guanido kinase"/>
    <property type="match status" value="1"/>
</dbReference>
<dbReference type="InterPro" id="IPR011793">
    <property type="entry name" value="YbdK"/>
</dbReference>
<dbReference type="InterPro" id="IPR014746">
    <property type="entry name" value="Gln_synth/guanido_kin_cat_dom"/>
</dbReference>
<dbReference type="EMBL" id="CAFBMK010000466">
    <property type="protein sequence ID" value="CAB4959881.1"/>
    <property type="molecule type" value="Genomic_DNA"/>
</dbReference>
<protein>
    <submittedName>
        <fullName evidence="4">Unannotated protein</fullName>
    </submittedName>
</protein>